<feature type="compositionally biased region" description="Basic residues" evidence="3">
    <location>
        <begin position="55"/>
        <end position="71"/>
    </location>
</feature>
<dbReference type="PRINTS" id="PR00037">
    <property type="entry name" value="HTHLACR"/>
</dbReference>
<dbReference type="InterPro" id="IPR036388">
    <property type="entry name" value="WH-like_DNA-bd_sf"/>
</dbReference>
<reference evidence="5 6" key="1">
    <citation type="submission" date="2018-06" db="EMBL/GenBank/DDBJ databases">
        <authorList>
            <consortium name="Pathogen Informatics"/>
            <person name="Doyle S."/>
        </authorList>
    </citation>
    <scope>NUCLEOTIDE SEQUENCE [LARGE SCALE GENOMIC DNA]</scope>
    <source>
        <strain evidence="5 6">NCTC10211</strain>
    </source>
</reference>
<dbReference type="GO" id="GO:0003677">
    <property type="term" value="F:DNA binding"/>
    <property type="evidence" value="ECO:0007669"/>
    <property type="project" value="UniProtKB-KW"/>
</dbReference>
<dbReference type="AlphaFoldDB" id="A0A379ZGK8"/>
<dbReference type="GO" id="GO:0003700">
    <property type="term" value="F:DNA-binding transcription factor activity"/>
    <property type="evidence" value="ECO:0007669"/>
    <property type="project" value="InterPro"/>
</dbReference>
<dbReference type="Gene3D" id="1.10.10.10">
    <property type="entry name" value="Winged helix-like DNA-binding domain superfamily/Winged helix DNA-binding domain"/>
    <property type="match status" value="1"/>
</dbReference>
<keyword evidence="5" id="KW-0238">DNA-binding</keyword>
<evidence type="ECO:0000313" key="6">
    <source>
        <dbReference type="Proteomes" id="UP000254765"/>
    </source>
</evidence>
<accession>A0A379ZGK8</accession>
<evidence type="ECO:0000313" key="5">
    <source>
        <dbReference type="EMBL" id="SUI61871.1"/>
    </source>
</evidence>
<organism evidence="5 6">
    <name type="scientific">Serratia marcescens</name>
    <dbReference type="NCBI Taxonomy" id="615"/>
    <lineage>
        <taxon>Bacteria</taxon>
        <taxon>Pseudomonadati</taxon>
        <taxon>Pseudomonadota</taxon>
        <taxon>Gammaproteobacteria</taxon>
        <taxon>Enterobacterales</taxon>
        <taxon>Yersiniaceae</taxon>
        <taxon>Serratia</taxon>
    </lineage>
</organism>
<feature type="region of interest" description="Disordered" evidence="3">
    <location>
        <begin position="50"/>
        <end position="71"/>
    </location>
</feature>
<dbReference type="InterPro" id="IPR001034">
    <property type="entry name" value="DeoR_HTH"/>
</dbReference>
<dbReference type="SMART" id="SM00420">
    <property type="entry name" value="HTH_DEOR"/>
    <property type="match status" value="1"/>
</dbReference>
<dbReference type="SUPFAM" id="SSF46785">
    <property type="entry name" value="Winged helix' DNA-binding domain"/>
    <property type="match status" value="1"/>
</dbReference>
<proteinExistence type="predicted"/>
<dbReference type="PROSITE" id="PS51000">
    <property type="entry name" value="HTH_DEOR_2"/>
    <property type="match status" value="1"/>
</dbReference>
<evidence type="ECO:0000256" key="1">
    <source>
        <dbReference type="ARBA" id="ARBA00023015"/>
    </source>
</evidence>
<dbReference type="EMBL" id="UGYK01000002">
    <property type="protein sequence ID" value="SUI61871.1"/>
    <property type="molecule type" value="Genomic_DNA"/>
</dbReference>
<evidence type="ECO:0000256" key="3">
    <source>
        <dbReference type="SAM" id="MobiDB-lite"/>
    </source>
</evidence>
<protein>
    <submittedName>
        <fullName evidence="5">DNA-binding transcriptional regulator AgaR</fullName>
    </submittedName>
</protein>
<dbReference type="Pfam" id="PF08220">
    <property type="entry name" value="HTH_DeoR"/>
    <property type="match status" value="1"/>
</dbReference>
<dbReference type="Proteomes" id="UP000254765">
    <property type="component" value="Unassembled WGS sequence"/>
</dbReference>
<keyword evidence="1" id="KW-0805">Transcription regulation</keyword>
<feature type="domain" description="HTH deoR-type" evidence="4">
    <location>
        <begin position="1"/>
        <end position="39"/>
    </location>
</feature>
<evidence type="ECO:0000256" key="2">
    <source>
        <dbReference type="ARBA" id="ARBA00023163"/>
    </source>
</evidence>
<keyword evidence="2" id="KW-0804">Transcription</keyword>
<dbReference type="InterPro" id="IPR036390">
    <property type="entry name" value="WH_DNA-bd_sf"/>
</dbReference>
<evidence type="ECO:0000259" key="4">
    <source>
        <dbReference type="PROSITE" id="PS51000"/>
    </source>
</evidence>
<sequence>MRVEQLSQQFSVSSVTIRSDLRQLEKHGCAVRAYGGAMLNKQFAFDRPLQDKGRIQSRRQTRHRLRGRGAD</sequence>
<gene>
    <name evidence="5" type="ORF">NCTC10211_03775</name>
</gene>
<name>A0A379ZGK8_SERMA</name>